<dbReference type="InterPro" id="IPR036324">
    <property type="entry name" value="Mn/Fe_SOD_N_sf"/>
</dbReference>
<dbReference type="GO" id="GO:0030151">
    <property type="term" value="F:molybdenum ion binding"/>
    <property type="evidence" value="ECO:0007669"/>
    <property type="project" value="InterPro"/>
</dbReference>
<protein>
    <recommendedName>
        <fullName evidence="8">Superoxide dismutase [Mn]</fullName>
        <ecNumber evidence="4">1.15.1.1</ecNumber>
    </recommendedName>
</protein>
<evidence type="ECO:0000256" key="1">
    <source>
        <dbReference type="ARBA" id="ARBA00002170"/>
    </source>
</evidence>
<proteinExistence type="inferred from homology"/>
<evidence type="ECO:0000256" key="2">
    <source>
        <dbReference type="ARBA" id="ARBA00008714"/>
    </source>
</evidence>
<dbReference type="InterPro" id="IPR019833">
    <property type="entry name" value="Mn/Fe_SOD_BS"/>
</dbReference>
<evidence type="ECO:0000256" key="8">
    <source>
        <dbReference type="ARBA" id="ARBA00070029"/>
    </source>
</evidence>
<evidence type="ECO:0000256" key="3">
    <source>
        <dbReference type="ARBA" id="ARBA00011738"/>
    </source>
</evidence>
<dbReference type="NCBIfam" id="NF008177">
    <property type="entry name" value="PRK10925.1"/>
    <property type="match status" value="1"/>
</dbReference>
<dbReference type="SUPFAM" id="SSF50800">
    <property type="entry name" value="PK beta-barrel domain-like"/>
    <property type="match status" value="1"/>
</dbReference>
<feature type="domain" description="MOSC" evidence="9">
    <location>
        <begin position="261"/>
        <end position="365"/>
    </location>
</feature>
<comment type="subunit">
    <text evidence="3">Homodimer.</text>
</comment>
<reference evidence="10" key="1">
    <citation type="submission" date="2013-10" db="EMBL/GenBank/DDBJ databases">
        <title>Antibiotic resistance diversity of beta-lactamase producers in the General Hospital Vienna.</title>
        <authorList>
            <person name="Barisic I."/>
            <person name="Mitteregger D."/>
            <person name="Hirschl A.M."/>
            <person name="Noehammer C."/>
            <person name="Wiesinger-Mayr H."/>
        </authorList>
    </citation>
    <scope>NUCLEOTIDE SEQUENCE [LARGE SCALE GENOMIC DNA]</scope>
    <source>
        <strain evidence="10">IS43</strain>
    </source>
</reference>
<dbReference type="PROSITE" id="PS00088">
    <property type="entry name" value="SOD_MN"/>
    <property type="match status" value="1"/>
</dbReference>
<dbReference type="InterPro" id="IPR019831">
    <property type="entry name" value="Mn/Fe_SOD_N"/>
</dbReference>
<comment type="caution">
    <text evidence="10">The sequence shown here is derived from an EMBL/GenBank/DDBJ whole genome shotgun (WGS) entry which is preliminary data.</text>
</comment>
<dbReference type="Gene3D" id="3.55.40.20">
    <property type="entry name" value="Iron/manganese superoxide dismutase, C-terminal domain"/>
    <property type="match status" value="1"/>
</dbReference>
<keyword evidence="6 10" id="KW-0560">Oxidoreductase</keyword>
<dbReference type="Gene3D" id="1.10.287.990">
    <property type="entry name" value="Fe,Mn superoxide dismutase (SOD) domain"/>
    <property type="match status" value="1"/>
</dbReference>
<dbReference type="GO" id="GO:0030145">
    <property type="term" value="F:manganese ion binding"/>
    <property type="evidence" value="ECO:0007669"/>
    <property type="project" value="UniProtKB-ARBA"/>
</dbReference>
<dbReference type="PRINTS" id="PR01703">
    <property type="entry name" value="MNSODISMTASE"/>
</dbReference>
<name>W1DFB0_KLEPN</name>
<evidence type="ECO:0000259" key="9">
    <source>
        <dbReference type="PROSITE" id="PS51340"/>
    </source>
</evidence>
<keyword evidence="11" id="KW-1185">Reference proteome</keyword>
<dbReference type="PROSITE" id="PS51340">
    <property type="entry name" value="MOSC"/>
    <property type="match status" value="1"/>
</dbReference>
<comment type="function">
    <text evidence="1">Destroys superoxide anion radicals which are normally produced within the cells and which are toxic to biological systems.</text>
</comment>
<dbReference type="PANTHER" id="PTHR43595">
    <property type="entry name" value="37S RIBOSOMAL PROTEIN S26, MITOCHONDRIAL"/>
    <property type="match status" value="1"/>
</dbReference>
<evidence type="ECO:0000256" key="5">
    <source>
        <dbReference type="ARBA" id="ARBA00022723"/>
    </source>
</evidence>
<evidence type="ECO:0000256" key="4">
    <source>
        <dbReference type="ARBA" id="ARBA00012682"/>
    </source>
</evidence>
<dbReference type="EMBL" id="CBWK010000045">
    <property type="protein sequence ID" value="CDL07467.1"/>
    <property type="molecule type" value="Genomic_DNA"/>
</dbReference>
<dbReference type="InterPro" id="IPR001189">
    <property type="entry name" value="Mn/Fe_SOD"/>
</dbReference>
<evidence type="ECO:0000313" key="11">
    <source>
        <dbReference type="Proteomes" id="UP000019183"/>
    </source>
</evidence>
<dbReference type="SUPFAM" id="SSF46609">
    <property type="entry name" value="Fe,Mn superoxide dismutase (SOD), N-terminal domain"/>
    <property type="match status" value="1"/>
</dbReference>
<dbReference type="SUPFAM" id="SSF54719">
    <property type="entry name" value="Fe,Mn superoxide dismutase (SOD), C-terminal domain"/>
    <property type="match status" value="1"/>
</dbReference>
<dbReference type="GO" id="GO:0005737">
    <property type="term" value="C:cytoplasm"/>
    <property type="evidence" value="ECO:0007669"/>
    <property type="project" value="TreeGrafter"/>
</dbReference>
<comment type="similarity">
    <text evidence="2">Belongs to the iron/manganese superoxide dismutase family.</text>
</comment>
<dbReference type="SMR" id="W1DFB0"/>
<dbReference type="GO" id="GO:0004784">
    <property type="term" value="F:superoxide dismutase activity"/>
    <property type="evidence" value="ECO:0007669"/>
    <property type="project" value="UniProtKB-EC"/>
</dbReference>
<dbReference type="FunFam" id="1.10.287.990:FF:000001">
    <property type="entry name" value="Superoxide dismutase"/>
    <property type="match status" value="1"/>
</dbReference>
<dbReference type="AlphaFoldDB" id="W1DFB0"/>
<dbReference type="Pfam" id="PF00081">
    <property type="entry name" value="Sod_Fe_N"/>
    <property type="match status" value="1"/>
</dbReference>
<dbReference type="InterPro" id="IPR019832">
    <property type="entry name" value="Mn/Fe_SOD_C"/>
</dbReference>
<dbReference type="InterPro" id="IPR036314">
    <property type="entry name" value="SOD_C_sf"/>
</dbReference>
<dbReference type="InterPro" id="IPR005302">
    <property type="entry name" value="MoCF_Sase_C"/>
</dbReference>
<evidence type="ECO:0000313" key="10">
    <source>
        <dbReference type="EMBL" id="CDL07467.1"/>
    </source>
</evidence>
<dbReference type="eggNOG" id="COG0605">
    <property type="taxonomic scope" value="Bacteria"/>
</dbReference>
<dbReference type="Pfam" id="PF03473">
    <property type="entry name" value="MOSC"/>
    <property type="match status" value="1"/>
</dbReference>
<dbReference type="FunFam" id="3.55.40.20:FF:000001">
    <property type="entry name" value="Superoxide dismutase"/>
    <property type="match status" value="1"/>
</dbReference>
<evidence type="ECO:0000256" key="6">
    <source>
        <dbReference type="ARBA" id="ARBA00023002"/>
    </source>
</evidence>
<dbReference type="PANTHER" id="PTHR43595:SF2">
    <property type="entry name" value="SMALL RIBOSOMAL SUBUNIT PROTEIN MS42"/>
    <property type="match status" value="1"/>
</dbReference>
<organism evidence="10 11">
    <name type="scientific">Klebsiella pneumoniae IS43</name>
    <dbReference type="NCBI Taxonomy" id="1432552"/>
    <lineage>
        <taxon>Bacteria</taxon>
        <taxon>Pseudomonadati</taxon>
        <taxon>Pseudomonadota</taxon>
        <taxon>Gammaproteobacteria</taxon>
        <taxon>Enterobacterales</taxon>
        <taxon>Enterobacteriaceae</taxon>
        <taxon>Klebsiella/Raoultella group</taxon>
        <taxon>Klebsiella</taxon>
        <taxon>Klebsiella pneumoniae complex</taxon>
    </lineage>
</organism>
<dbReference type="InterPro" id="IPR011037">
    <property type="entry name" value="Pyrv_Knase-like_insert_dom_sf"/>
</dbReference>
<dbReference type="GO" id="GO:0030170">
    <property type="term" value="F:pyridoxal phosphate binding"/>
    <property type="evidence" value="ECO:0007669"/>
    <property type="project" value="InterPro"/>
</dbReference>
<sequence length="365" mass="40916">MEMIMSYTLPSLPYAYDALEPHFDKQTMEIHHTKHHQTYVNNANAALESLPEFANLSAEELITKLDQLPADKKTVLRNNAGGHANHSLFWKGLKTGTTLQGDLKAAIERDFGSVENFKAEFEKAAATRFGSGWAWLVLKGDKLAVVSTANQDSPLMGEAISGASGFPIIGLDVWEHAYYLKFQNRRPDYIKAFWDVVNWDEAAARFCRQKIRLHCAKREASLMTRFFISVARRAAMHYPVNVFVGKIRDYAGSRPSAIDKIQVDGELQLGDLGLDGDQQAEKKIHGGPDRALCHYPREHYADWIRDFPQQAERFCAPAFGENLSTTGLTEQNVLYRRYLSLGRGADPGHPAAIAVLQAQLSFCDQ</sequence>
<dbReference type="EC" id="1.15.1.1" evidence="4"/>
<accession>W1DFB0</accession>
<dbReference type="Proteomes" id="UP000019183">
    <property type="component" value="Unassembled WGS sequence"/>
</dbReference>
<evidence type="ECO:0000256" key="7">
    <source>
        <dbReference type="ARBA" id="ARBA00049204"/>
    </source>
</evidence>
<comment type="catalytic activity">
    <reaction evidence="7">
        <text>2 superoxide + 2 H(+) = H2O2 + O2</text>
        <dbReference type="Rhea" id="RHEA:20696"/>
        <dbReference type="ChEBI" id="CHEBI:15378"/>
        <dbReference type="ChEBI" id="CHEBI:15379"/>
        <dbReference type="ChEBI" id="CHEBI:16240"/>
        <dbReference type="ChEBI" id="CHEBI:18421"/>
        <dbReference type="EC" id="1.15.1.1"/>
    </reaction>
</comment>
<keyword evidence="5" id="KW-0479">Metal-binding</keyword>
<dbReference type="Gene3D" id="2.40.33.20">
    <property type="entry name" value="PK beta-barrel domain-like"/>
    <property type="match status" value="1"/>
</dbReference>
<dbReference type="Pfam" id="PF02777">
    <property type="entry name" value="Sod_Fe_C"/>
    <property type="match status" value="1"/>
</dbReference>